<sequence length="330" mass="37386">MASDAEGTNTLLIDEDEDQDTYSSFEDDAASSTRSITASIREYREIHGRTYSNFKTTDYWGPNDETQNEQLDIGHHMLSLLLDNKLFLAPIGSNPQKVLDVGTGTGIWAIDFADQFPSAEVIGTDLSPIQPTFVPPNLRFELDDAQLDWTYPHNAFDYIHIRCLMGSIDDWPKLYGQAFKALKPGGWIEDLEFSIQFKSDDGSIGSDHVMAKWSRIFLEAGEKMGKTFRIADRAKEYITAEGFINVVEKKYKIPIGNWSTEPKFKTIGSFNLLYCVQGLEGFALFILSKIMGWEYAEIQVFLAEMRSALLSRKNHGYYEVTIVYGQRPTS</sequence>
<dbReference type="OrthoDB" id="2013972at2759"/>
<organism evidence="2 3">
    <name type="scientific">Lepidopterella palustris CBS 459.81</name>
    <dbReference type="NCBI Taxonomy" id="1314670"/>
    <lineage>
        <taxon>Eukaryota</taxon>
        <taxon>Fungi</taxon>
        <taxon>Dikarya</taxon>
        <taxon>Ascomycota</taxon>
        <taxon>Pezizomycotina</taxon>
        <taxon>Dothideomycetes</taxon>
        <taxon>Pleosporomycetidae</taxon>
        <taxon>Mytilinidiales</taxon>
        <taxon>Argynnaceae</taxon>
        <taxon>Lepidopterella</taxon>
    </lineage>
</organism>
<name>A0A8E2DWW1_9PEZI</name>
<dbReference type="GO" id="GO:0008168">
    <property type="term" value="F:methyltransferase activity"/>
    <property type="evidence" value="ECO:0007669"/>
    <property type="project" value="UniProtKB-KW"/>
</dbReference>
<reference evidence="2 3" key="1">
    <citation type="journal article" date="2016" name="Nat. Commun.">
        <title>Ectomycorrhizal ecology is imprinted in the genome of the dominant symbiotic fungus Cenococcum geophilum.</title>
        <authorList>
            <consortium name="DOE Joint Genome Institute"/>
            <person name="Peter M."/>
            <person name="Kohler A."/>
            <person name="Ohm R.A."/>
            <person name="Kuo A."/>
            <person name="Krutzmann J."/>
            <person name="Morin E."/>
            <person name="Arend M."/>
            <person name="Barry K.W."/>
            <person name="Binder M."/>
            <person name="Choi C."/>
            <person name="Clum A."/>
            <person name="Copeland A."/>
            <person name="Grisel N."/>
            <person name="Haridas S."/>
            <person name="Kipfer T."/>
            <person name="LaButti K."/>
            <person name="Lindquist E."/>
            <person name="Lipzen A."/>
            <person name="Maire R."/>
            <person name="Meier B."/>
            <person name="Mihaltcheva S."/>
            <person name="Molinier V."/>
            <person name="Murat C."/>
            <person name="Poggeler S."/>
            <person name="Quandt C.A."/>
            <person name="Sperisen C."/>
            <person name="Tritt A."/>
            <person name="Tisserant E."/>
            <person name="Crous P.W."/>
            <person name="Henrissat B."/>
            <person name="Nehls U."/>
            <person name="Egli S."/>
            <person name="Spatafora J.W."/>
            <person name="Grigoriev I.V."/>
            <person name="Martin F.M."/>
        </authorList>
    </citation>
    <scope>NUCLEOTIDE SEQUENCE [LARGE SCALE GENOMIC DNA]</scope>
    <source>
        <strain evidence="2 3">CBS 459.81</strain>
    </source>
</reference>
<keyword evidence="2" id="KW-0489">Methyltransferase</keyword>
<dbReference type="Proteomes" id="UP000250266">
    <property type="component" value="Unassembled WGS sequence"/>
</dbReference>
<dbReference type="GO" id="GO:0032259">
    <property type="term" value="P:methylation"/>
    <property type="evidence" value="ECO:0007669"/>
    <property type="project" value="UniProtKB-KW"/>
</dbReference>
<keyword evidence="2" id="KW-0808">Transferase</keyword>
<keyword evidence="3" id="KW-1185">Reference proteome</keyword>
<protein>
    <submittedName>
        <fullName evidence="2">Methyltransferase family protein</fullName>
    </submittedName>
</protein>
<dbReference type="PANTHER" id="PTHR43591">
    <property type="entry name" value="METHYLTRANSFERASE"/>
    <property type="match status" value="1"/>
</dbReference>
<dbReference type="Pfam" id="PF13489">
    <property type="entry name" value="Methyltransf_23"/>
    <property type="match status" value="1"/>
</dbReference>
<accession>A0A8E2DWW1</accession>
<dbReference type="InterPro" id="IPR029063">
    <property type="entry name" value="SAM-dependent_MTases_sf"/>
</dbReference>
<proteinExistence type="predicted"/>
<dbReference type="CDD" id="cd02440">
    <property type="entry name" value="AdoMet_MTases"/>
    <property type="match status" value="1"/>
</dbReference>
<dbReference type="SUPFAM" id="SSF53335">
    <property type="entry name" value="S-adenosyl-L-methionine-dependent methyltransferases"/>
    <property type="match status" value="1"/>
</dbReference>
<evidence type="ECO:0000256" key="1">
    <source>
        <dbReference type="SAM" id="MobiDB-lite"/>
    </source>
</evidence>
<feature type="compositionally biased region" description="Polar residues" evidence="1">
    <location>
        <begin position="1"/>
        <end position="11"/>
    </location>
</feature>
<dbReference type="AlphaFoldDB" id="A0A8E2DWW1"/>
<dbReference type="EMBL" id="KV745870">
    <property type="protein sequence ID" value="OCK73237.1"/>
    <property type="molecule type" value="Genomic_DNA"/>
</dbReference>
<dbReference type="Gene3D" id="3.40.50.150">
    <property type="entry name" value="Vaccinia Virus protein VP39"/>
    <property type="match status" value="1"/>
</dbReference>
<feature type="compositionally biased region" description="Acidic residues" evidence="1">
    <location>
        <begin position="13"/>
        <end position="28"/>
    </location>
</feature>
<gene>
    <name evidence="2" type="ORF">K432DRAFT_387488</name>
</gene>
<evidence type="ECO:0000313" key="2">
    <source>
        <dbReference type="EMBL" id="OCK73237.1"/>
    </source>
</evidence>
<dbReference type="PANTHER" id="PTHR43591:SF10">
    <property type="entry name" value="ABC TRANSMEMBRANE TYPE-1 DOMAIN-CONTAINING PROTEIN-RELATED"/>
    <property type="match status" value="1"/>
</dbReference>
<evidence type="ECO:0000313" key="3">
    <source>
        <dbReference type="Proteomes" id="UP000250266"/>
    </source>
</evidence>
<feature type="region of interest" description="Disordered" evidence="1">
    <location>
        <begin position="1"/>
        <end position="28"/>
    </location>
</feature>